<dbReference type="Proteomes" id="UP001319865">
    <property type="component" value="Chromosome"/>
</dbReference>
<keyword evidence="4" id="KW-1185">Reference proteome</keyword>
<reference evidence="3 4" key="1">
    <citation type="journal article" date="2022" name="Int. J. Syst. Evol. Microbiol.">
        <title>Flavobacterium ammonificans sp. nov. and Flavobacterium ammoniigenes sp. nov., ammonifying bacteria isolated from surface river water.</title>
        <authorList>
            <person name="Watanabe K."/>
            <person name="Kitamura T."/>
            <person name="Ogata Y."/>
            <person name="Shindo C."/>
            <person name="Suda W."/>
        </authorList>
    </citation>
    <scope>NUCLEOTIDE SEQUENCE [LARGE SCALE GENOMIC DNA]</scope>
    <source>
        <strain evidence="3 4">GENT11</strain>
    </source>
</reference>
<dbReference type="Pfam" id="PF01593">
    <property type="entry name" value="Amino_oxidase"/>
    <property type="match status" value="2"/>
</dbReference>
<proteinExistence type="inferred from homology"/>
<comment type="similarity">
    <text evidence="1">Belongs to the flavin monoamine oxidase family.</text>
</comment>
<accession>A0ABN6KS90</accession>
<evidence type="ECO:0000256" key="1">
    <source>
        <dbReference type="ARBA" id="ARBA00005995"/>
    </source>
</evidence>
<feature type="domain" description="Amine oxidase" evidence="2">
    <location>
        <begin position="13"/>
        <end position="76"/>
    </location>
</feature>
<evidence type="ECO:0000259" key="2">
    <source>
        <dbReference type="Pfam" id="PF01593"/>
    </source>
</evidence>
<dbReference type="Gene3D" id="3.50.50.60">
    <property type="entry name" value="FAD/NAD(P)-binding domain"/>
    <property type="match status" value="2"/>
</dbReference>
<dbReference type="EMBL" id="AP025183">
    <property type="protein sequence ID" value="BDB52012.1"/>
    <property type="molecule type" value="Genomic_DNA"/>
</dbReference>
<sequence length="351" mass="39314">MNIPKVIVIGAGLSGLTCGYLLQKKGIHITLLEANTRIGGRIETRKGSTDATVEMGATWFSKLHPNLFQLLDELELGYFKQHTQGISLFETMSFVPPQKFEISEFEEPSFRIEGGTQKLIEKLAERIGHENIKTQTKVNAVNEVENQMEVLDQNGTAYIADCVITTLPPNLMANTLSFSPPLPENLVNLAKKTHTWMGESIKFAVEYASPFWKENNFSGTLFSQASIITEMYDHSTFDNTGYALKGFLNGATNLLSVEERKTKVISQLKKLFGSDAENFVAYHEKVWRNEPLTFSNYEHLVMAHQNNGHQLYQNSFLNNKLYISGSETATQHPGYMEGAIIAAKNIASQFS</sequence>
<evidence type="ECO:0000313" key="4">
    <source>
        <dbReference type="Proteomes" id="UP001319865"/>
    </source>
</evidence>
<dbReference type="InterPro" id="IPR050703">
    <property type="entry name" value="Flavin_MAO"/>
</dbReference>
<gene>
    <name evidence="3" type="ORF">GENT11_03240</name>
</gene>
<dbReference type="InterPro" id="IPR002937">
    <property type="entry name" value="Amino_oxidase"/>
</dbReference>
<dbReference type="SUPFAM" id="SSF51905">
    <property type="entry name" value="FAD/NAD(P)-binding domain"/>
    <property type="match status" value="1"/>
</dbReference>
<dbReference type="RefSeq" id="WP_229330560.1">
    <property type="nucleotide sequence ID" value="NZ_AP025183.1"/>
</dbReference>
<feature type="domain" description="Amine oxidase" evidence="2">
    <location>
        <begin position="91"/>
        <end position="348"/>
    </location>
</feature>
<name>A0ABN6KS90_9FLAO</name>
<dbReference type="SUPFAM" id="SSF54373">
    <property type="entry name" value="FAD-linked reductases, C-terminal domain"/>
    <property type="match status" value="1"/>
</dbReference>
<protein>
    <submittedName>
        <fullName evidence="3">Monoamine oxidase</fullName>
    </submittedName>
</protein>
<reference evidence="3 4" key="2">
    <citation type="journal article" date="2022" name="Microorganisms">
        <title>Complete Genome Sequences of Two Flavobacterium ammonificans Strains and a Flavobacterium ammoniigenes Strain of Ammonifying Bacterioplankton Isolated from Surface River Water.</title>
        <authorList>
            <person name="Suda W."/>
            <person name="Ogata Y."/>
            <person name="Shindo C."/>
            <person name="Watanabe K."/>
        </authorList>
    </citation>
    <scope>NUCLEOTIDE SEQUENCE [LARGE SCALE GENOMIC DNA]</scope>
    <source>
        <strain evidence="3 4">GENT11</strain>
    </source>
</reference>
<dbReference type="InterPro" id="IPR036188">
    <property type="entry name" value="FAD/NAD-bd_sf"/>
</dbReference>
<dbReference type="PANTHER" id="PTHR43563">
    <property type="entry name" value="AMINE OXIDASE"/>
    <property type="match status" value="1"/>
</dbReference>
<organism evidence="3 4">
    <name type="scientific">Flavobacterium ammonificans</name>
    <dbReference type="NCBI Taxonomy" id="1751056"/>
    <lineage>
        <taxon>Bacteria</taxon>
        <taxon>Pseudomonadati</taxon>
        <taxon>Bacteroidota</taxon>
        <taxon>Flavobacteriia</taxon>
        <taxon>Flavobacteriales</taxon>
        <taxon>Flavobacteriaceae</taxon>
        <taxon>Flavobacterium</taxon>
    </lineage>
</organism>
<dbReference type="PANTHER" id="PTHR43563:SF1">
    <property type="entry name" value="AMINE OXIDASE [FLAVIN-CONTAINING] B"/>
    <property type="match status" value="1"/>
</dbReference>
<evidence type="ECO:0000313" key="3">
    <source>
        <dbReference type="EMBL" id="BDB52012.1"/>
    </source>
</evidence>